<dbReference type="InterPro" id="IPR058745">
    <property type="entry name" value="PWI_Topors"/>
</dbReference>
<evidence type="ECO:0000256" key="6">
    <source>
        <dbReference type="ARBA" id="ARBA00022786"/>
    </source>
</evidence>
<dbReference type="OrthoDB" id="365379at2759"/>
<dbReference type="InterPro" id="IPR018957">
    <property type="entry name" value="Znf_C3HC4_RING-type"/>
</dbReference>
<evidence type="ECO:0000313" key="19">
    <source>
        <dbReference type="Proteomes" id="UP001153737"/>
    </source>
</evidence>
<dbReference type="SMART" id="SM00184">
    <property type="entry name" value="RING"/>
    <property type="match status" value="1"/>
</dbReference>
<accession>A0A9P0D909</accession>
<gene>
    <name evidence="18" type="ORF">PHAECO_LOCUS598</name>
</gene>
<dbReference type="EC" id="2.3.2.27" evidence="2"/>
<dbReference type="GO" id="GO:0006513">
    <property type="term" value="P:protein monoubiquitination"/>
    <property type="evidence" value="ECO:0007669"/>
    <property type="project" value="TreeGrafter"/>
</dbReference>
<keyword evidence="19" id="KW-1185">Reference proteome</keyword>
<dbReference type="Gene3D" id="3.30.40.10">
    <property type="entry name" value="Zinc/RING finger domain, C3HC4 (zinc finger)"/>
    <property type="match status" value="1"/>
</dbReference>
<dbReference type="AlphaFoldDB" id="A0A9P0D909"/>
<evidence type="ECO:0000256" key="14">
    <source>
        <dbReference type="ARBA" id="ARBA00079184"/>
    </source>
</evidence>
<dbReference type="GO" id="GO:0008270">
    <property type="term" value="F:zinc ion binding"/>
    <property type="evidence" value="ECO:0007669"/>
    <property type="project" value="UniProtKB-KW"/>
</dbReference>
<feature type="compositionally biased region" description="Polar residues" evidence="16">
    <location>
        <begin position="509"/>
        <end position="519"/>
    </location>
</feature>
<reference evidence="18" key="1">
    <citation type="submission" date="2022-01" db="EMBL/GenBank/DDBJ databases">
        <authorList>
            <person name="King R."/>
        </authorList>
    </citation>
    <scope>NUCLEOTIDE SEQUENCE</scope>
</reference>
<dbReference type="InterPro" id="IPR058746">
    <property type="entry name" value="Znf_RING-type_Topors"/>
</dbReference>
<keyword evidence="8" id="KW-0805">Transcription regulation</keyword>
<evidence type="ECO:0000256" key="1">
    <source>
        <dbReference type="ARBA" id="ARBA00000900"/>
    </source>
</evidence>
<dbReference type="PANTHER" id="PTHR46077:SF1">
    <property type="entry name" value="TOP1 BINDING ARGININE_SERINE RICH PROTEIN, E3 UBIQUITIN LIGASE"/>
    <property type="match status" value="1"/>
</dbReference>
<evidence type="ECO:0000256" key="8">
    <source>
        <dbReference type="ARBA" id="ARBA00023015"/>
    </source>
</evidence>
<sequence length="631" mass="72330">MADCKVIVNRPNSSSPPPNCAICLGTFSNKCFSDSCMHQFCFKCLLEWSKIKPECPLCKQPFTRIIHNVKSNEEYDEHVIEITPPEDIHIVDTEDFLYLPIGNPPPATRHHFHFRTTFTVDTRGEHAIQQMLLTHPLTNGGQISVGYPPSRNIFQRIRRRDSTTTTTSFRRSIYTRNLWVSAPPDVTGRYRDISPAFFQDCPGARTRLVPWLNRELNALLYENTQLVMRLVDVIMDHLLRNHICSRTFRNLLFDYLDNKTDHFIHEFYNFMRSPFDMIGYDRNVIYSERPQSPLPHVVTLQDEISDDENDSDVIIVGSTNPEEPVVIDLVNTDSDEPILVSQENPVPIPLAEDNSEPEPAPRAPILPLKLRLKHKRQSREKKKEKKRKKRSRHHRSRSSTSSSFSCPSESSSDSSEDSYKRYKRRRKMKKLKKLLPKISDNELRVDTSSDSDIPISALIRKKKQLKKSNKPAANLYKSSKHVKMNLLPKPTKETSDVGSEGESPGANALPTSSRYTSDSLGVENGLFKTEENDSEPIDYSWHRDKSSSSTNAPSCSKYAFTTSDSSQNINAQYRVVRGALESSDELSDDDYPAHQVVKSEMNKLYPGNVNCKKYSKNRERLPNILVKREYC</sequence>
<evidence type="ECO:0000256" key="5">
    <source>
        <dbReference type="ARBA" id="ARBA00022771"/>
    </source>
</evidence>
<evidence type="ECO:0000256" key="16">
    <source>
        <dbReference type="SAM" id="MobiDB-lite"/>
    </source>
</evidence>
<evidence type="ECO:0000256" key="11">
    <source>
        <dbReference type="ARBA" id="ARBA00076856"/>
    </source>
</evidence>
<keyword evidence="3" id="KW-0808">Transferase</keyword>
<dbReference type="EMBL" id="OU896707">
    <property type="protein sequence ID" value="CAH1116788.1"/>
    <property type="molecule type" value="Genomic_DNA"/>
</dbReference>
<feature type="region of interest" description="Disordered" evidence="16">
    <location>
        <begin position="463"/>
        <end position="554"/>
    </location>
</feature>
<evidence type="ECO:0000256" key="15">
    <source>
        <dbReference type="PROSITE-ProRule" id="PRU00175"/>
    </source>
</evidence>
<name>A0A9P0D909_PHACE</name>
<evidence type="ECO:0000256" key="10">
    <source>
        <dbReference type="ARBA" id="ARBA00071236"/>
    </source>
</evidence>
<dbReference type="PANTHER" id="PTHR46077">
    <property type="entry name" value="E3 UBIQUITIN-PROTEIN LIGASE TOPORS"/>
    <property type="match status" value="1"/>
</dbReference>
<dbReference type="GO" id="GO:0000209">
    <property type="term" value="P:protein polyubiquitination"/>
    <property type="evidence" value="ECO:0007669"/>
    <property type="project" value="TreeGrafter"/>
</dbReference>
<keyword evidence="4" id="KW-0479">Metal-binding</keyword>
<keyword evidence="9" id="KW-0804">Transcription</keyword>
<feature type="region of interest" description="Disordered" evidence="16">
    <location>
        <begin position="347"/>
        <end position="424"/>
    </location>
</feature>
<dbReference type="GO" id="GO:0061630">
    <property type="term" value="F:ubiquitin protein ligase activity"/>
    <property type="evidence" value="ECO:0007669"/>
    <property type="project" value="UniProtKB-EC"/>
</dbReference>
<evidence type="ECO:0000256" key="7">
    <source>
        <dbReference type="ARBA" id="ARBA00022833"/>
    </source>
</evidence>
<evidence type="ECO:0000256" key="3">
    <source>
        <dbReference type="ARBA" id="ARBA00022679"/>
    </source>
</evidence>
<keyword evidence="5 15" id="KW-0863">Zinc-finger</keyword>
<protein>
    <recommendedName>
        <fullName evidence="10">E3 ubiquitin-protein ligase Topors</fullName>
        <ecNumber evidence="2">2.3.2.27</ecNumber>
    </recommendedName>
    <alternativeName>
        <fullName evidence="11">RING-type E3 ubiquitin transferase Topors</fullName>
    </alternativeName>
    <alternativeName>
        <fullName evidence="13">SUMO1-protein E3 ligase Topors</fullName>
    </alternativeName>
    <alternativeName>
        <fullName evidence="12">Topoisomerase I-binding RING finger protein</fullName>
    </alternativeName>
    <alternativeName>
        <fullName evidence="14">Topoisomerase I-binding arginine/serine-rich protein</fullName>
    </alternativeName>
</protein>
<evidence type="ECO:0000256" key="4">
    <source>
        <dbReference type="ARBA" id="ARBA00022723"/>
    </source>
</evidence>
<evidence type="ECO:0000256" key="2">
    <source>
        <dbReference type="ARBA" id="ARBA00012483"/>
    </source>
</evidence>
<dbReference type="SUPFAM" id="SSF57850">
    <property type="entry name" value="RING/U-box"/>
    <property type="match status" value="1"/>
</dbReference>
<evidence type="ECO:0000313" key="18">
    <source>
        <dbReference type="EMBL" id="CAH1116788.1"/>
    </source>
</evidence>
<dbReference type="Pfam" id="PF00097">
    <property type="entry name" value="zf-C3HC4"/>
    <property type="match status" value="1"/>
</dbReference>
<feature type="compositionally biased region" description="Low complexity" evidence="16">
    <location>
        <begin position="398"/>
        <end position="413"/>
    </location>
</feature>
<keyword evidence="7" id="KW-0862">Zinc</keyword>
<dbReference type="FunFam" id="3.30.40.10:FF:000136">
    <property type="entry name" value="E3 ubiquitin-protein ligase Topors"/>
    <property type="match status" value="1"/>
</dbReference>
<feature type="domain" description="RING-type" evidence="17">
    <location>
        <begin position="20"/>
        <end position="59"/>
    </location>
</feature>
<dbReference type="GO" id="GO:0005634">
    <property type="term" value="C:nucleus"/>
    <property type="evidence" value="ECO:0007669"/>
    <property type="project" value="UniProtKB-ARBA"/>
</dbReference>
<organism evidence="18 19">
    <name type="scientific">Phaedon cochleariae</name>
    <name type="common">Mustard beetle</name>
    <dbReference type="NCBI Taxonomy" id="80249"/>
    <lineage>
        <taxon>Eukaryota</taxon>
        <taxon>Metazoa</taxon>
        <taxon>Ecdysozoa</taxon>
        <taxon>Arthropoda</taxon>
        <taxon>Hexapoda</taxon>
        <taxon>Insecta</taxon>
        <taxon>Pterygota</taxon>
        <taxon>Neoptera</taxon>
        <taxon>Endopterygota</taxon>
        <taxon>Coleoptera</taxon>
        <taxon>Polyphaga</taxon>
        <taxon>Cucujiformia</taxon>
        <taxon>Chrysomeloidea</taxon>
        <taxon>Chrysomelidae</taxon>
        <taxon>Chrysomelinae</taxon>
        <taxon>Chrysomelini</taxon>
        <taxon>Phaedon</taxon>
    </lineage>
</organism>
<reference evidence="18" key="2">
    <citation type="submission" date="2022-10" db="EMBL/GenBank/DDBJ databases">
        <authorList>
            <consortium name="ENA_rothamsted_submissions"/>
            <consortium name="culmorum"/>
            <person name="King R."/>
        </authorList>
    </citation>
    <scope>NUCLEOTIDE SEQUENCE</scope>
</reference>
<evidence type="ECO:0000256" key="12">
    <source>
        <dbReference type="ARBA" id="ARBA00076940"/>
    </source>
</evidence>
<evidence type="ECO:0000256" key="9">
    <source>
        <dbReference type="ARBA" id="ARBA00023163"/>
    </source>
</evidence>
<dbReference type="InterPro" id="IPR013083">
    <property type="entry name" value="Znf_RING/FYVE/PHD"/>
</dbReference>
<keyword evidence="6" id="KW-0833">Ubl conjugation pathway</keyword>
<feature type="compositionally biased region" description="Basic residues" evidence="16">
    <location>
        <begin position="370"/>
        <end position="397"/>
    </location>
</feature>
<dbReference type="InterPro" id="IPR017907">
    <property type="entry name" value="Znf_RING_CS"/>
</dbReference>
<proteinExistence type="predicted"/>
<dbReference type="PROSITE" id="PS00518">
    <property type="entry name" value="ZF_RING_1"/>
    <property type="match status" value="1"/>
</dbReference>
<dbReference type="InterPro" id="IPR001841">
    <property type="entry name" value="Znf_RING"/>
</dbReference>
<comment type="catalytic activity">
    <reaction evidence="1">
        <text>S-ubiquitinyl-[E2 ubiquitin-conjugating enzyme]-L-cysteine + [acceptor protein]-L-lysine = [E2 ubiquitin-conjugating enzyme]-L-cysteine + N(6)-ubiquitinyl-[acceptor protein]-L-lysine.</text>
        <dbReference type="EC" id="2.3.2.27"/>
    </reaction>
</comment>
<evidence type="ECO:0000259" key="17">
    <source>
        <dbReference type="PROSITE" id="PS50089"/>
    </source>
</evidence>
<dbReference type="PROSITE" id="PS50089">
    <property type="entry name" value="ZF_RING_2"/>
    <property type="match status" value="1"/>
</dbReference>
<dbReference type="Pfam" id="PF26084">
    <property type="entry name" value="PWI_Topors"/>
    <property type="match status" value="1"/>
</dbReference>
<dbReference type="CDD" id="cd16574">
    <property type="entry name" value="RING-HC_Topors"/>
    <property type="match status" value="1"/>
</dbReference>
<evidence type="ECO:0000256" key="13">
    <source>
        <dbReference type="ARBA" id="ARBA00079040"/>
    </source>
</evidence>
<dbReference type="Proteomes" id="UP001153737">
    <property type="component" value="Chromosome 1"/>
</dbReference>